<dbReference type="Proteomes" id="UP000683360">
    <property type="component" value="Unassembled WGS sequence"/>
</dbReference>
<comment type="caution">
    <text evidence="1">The sequence shown here is derived from an EMBL/GenBank/DDBJ whole genome shotgun (WGS) entry which is preliminary data.</text>
</comment>
<dbReference type="EC" id="3.4.22.-" evidence="1"/>
<evidence type="ECO:0000313" key="2">
    <source>
        <dbReference type="Proteomes" id="UP000683360"/>
    </source>
</evidence>
<dbReference type="OrthoDB" id="10416262at2759"/>
<dbReference type="EMBL" id="CAJPWZ010002782">
    <property type="protein sequence ID" value="CAG2245693.1"/>
    <property type="molecule type" value="Genomic_DNA"/>
</dbReference>
<name>A0A8S3UP55_MYTED</name>
<protein>
    <submittedName>
        <fullName evidence="1">CAPN7</fullName>
        <ecNumber evidence="1">3.4.22.-</ecNumber>
    </submittedName>
</protein>
<keyword evidence="2" id="KW-1185">Reference proteome</keyword>
<dbReference type="GO" id="GO:0016787">
    <property type="term" value="F:hydrolase activity"/>
    <property type="evidence" value="ECO:0007669"/>
    <property type="project" value="UniProtKB-KW"/>
</dbReference>
<organism evidence="1 2">
    <name type="scientific">Mytilus edulis</name>
    <name type="common">Blue mussel</name>
    <dbReference type="NCBI Taxonomy" id="6550"/>
    <lineage>
        <taxon>Eukaryota</taxon>
        <taxon>Metazoa</taxon>
        <taxon>Spiralia</taxon>
        <taxon>Lophotrochozoa</taxon>
        <taxon>Mollusca</taxon>
        <taxon>Bivalvia</taxon>
        <taxon>Autobranchia</taxon>
        <taxon>Pteriomorphia</taxon>
        <taxon>Mytilida</taxon>
        <taxon>Mytiloidea</taxon>
        <taxon>Mytilidae</taxon>
        <taxon>Mytilinae</taxon>
        <taxon>Mytilus</taxon>
    </lineage>
</organism>
<reference evidence="1" key="1">
    <citation type="submission" date="2021-03" db="EMBL/GenBank/DDBJ databases">
        <authorList>
            <person name="Bekaert M."/>
        </authorList>
    </citation>
    <scope>NUCLEOTIDE SEQUENCE</scope>
</reference>
<keyword evidence="1" id="KW-0378">Hydrolase</keyword>
<accession>A0A8S3UP55</accession>
<dbReference type="AlphaFoldDB" id="A0A8S3UP55"/>
<evidence type="ECO:0000313" key="1">
    <source>
        <dbReference type="EMBL" id="CAG2245693.1"/>
    </source>
</evidence>
<sequence>MQKNTDLHYSFVVSDNPIELKLELNEKFLNLCEILVDQPIGTVHAVPADTIDFEETEATVWSKRIKFSSDVLPLRAFGLEPFLAIQCDPSESENKISARFTGVIIHGHSILAIDNAIFKVQRFRDTIENQFIDGVLIQGIYEITNIHENDDVLVTSPGTHYRLIRLSTYNSLIFEKVTVNAYFNISQLPDSIFAVISHSSPSVASKKMVIFDWSRGVTSHIDIIDVDGNVLKHFSESFLCEPN</sequence>
<proteinExistence type="predicted"/>
<gene>
    <name evidence="1" type="ORF">MEDL_57664</name>
</gene>